<keyword evidence="1" id="KW-0175">Coiled coil</keyword>
<keyword evidence="3" id="KW-1185">Reference proteome</keyword>
<protein>
    <submittedName>
        <fullName evidence="2">Uncharacterized protein</fullName>
    </submittedName>
</protein>
<evidence type="ECO:0000313" key="2">
    <source>
        <dbReference type="EMBL" id="KAL3278441.1"/>
    </source>
</evidence>
<evidence type="ECO:0000256" key="1">
    <source>
        <dbReference type="SAM" id="Coils"/>
    </source>
</evidence>
<proteinExistence type="predicted"/>
<dbReference type="Proteomes" id="UP001516400">
    <property type="component" value="Unassembled WGS sequence"/>
</dbReference>
<evidence type="ECO:0000313" key="3">
    <source>
        <dbReference type="Proteomes" id="UP001516400"/>
    </source>
</evidence>
<name>A0ABD2NJE3_9CUCU</name>
<dbReference type="AlphaFoldDB" id="A0ABD2NJE3"/>
<comment type="caution">
    <text evidence="2">The sequence shown here is derived from an EMBL/GenBank/DDBJ whole genome shotgun (WGS) entry which is preliminary data.</text>
</comment>
<gene>
    <name evidence="2" type="ORF">HHI36_013762</name>
</gene>
<dbReference type="EMBL" id="JABFTP020000103">
    <property type="protein sequence ID" value="KAL3278441.1"/>
    <property type="molecule type" value="Genomic_DNA"/>
</dbReference>
<feature type="non-terminal residue" evidence="2">
    <location>
        <position position="92"/>
    </location>
</feature>
<accession>A0ABD2NJE3</accession>
<feature type="coiled-coil region" evidence="1">
    <location>
        <begin position="50"/>
        <end position="77"/>
    </location>
</feature>
<reference evidence="2 3" key="1">
    <citation type="journal article" date="2021" name="BMC Biol.">
        <title>Horizontally acquired antibacterial genes associated with adaptive radiation of ladybird beetles.</title>
        <authorList>
            <person name="Li H.S."/>
            <person name="Tang X.F."/>
            <person name="Huang Y.H."/>
            <person name="Xu Z.Y."/>
            <person name="Chen M.L."/>
            <person name="Du X.Y."/>
            <person name="Qiu B.Y."/>
            <person name="Chen P.T."/>
            <person name="Zhang W."/>
            <person name="Slipinski A."/>
            <person name="Escalona H.E."/>
            <person name="Waterhouse R.M."/>
            <person name="Zwick A."/>
            <person name="Pang H."/>
        </authorList>
    </citation>
    <scope>NUCLEOTIDE SEQUENCE [LARGE SCALE GENOMIC DNA]</scope>
    <source>
        <strain evidence="2">SYSU2018</strain>
    </source>
</reference>
<feature type="non-terminal residue" evidence="2">
    <location>
        <position position="1"/>
    </location>
</feature>
<organism evidence="2 3">
    <name type="scientific">Cryptolaemus montrouzieri</name>
    <dbReference type="NCBI Taxonomy" id="559131"/>
    <lineage>
        <taxon>Eukaryota</taxon>
        <taxon>Metazoa</taxon>
        <taxon>Ecdysozoa</taxon>
        <taxon>Arthropoda</taxon>
        <taxon>Hexapoda</taxon>
        <taxon>Insecta</taxon>
        <taxon>Pterygota</taxon>
        <taxon>Neoptera</taxon>
        <taxon>Endopterygota</taxon>
        <taxon>Coleoptera</taxon>
        <taxon>Polyphaga</taxon>
        <taxon>Cucujiformia</taxon>
        <taxon>Coccinelloidea</taxon>
        <taxon>Coccinellidae</taxon>
        <taxon>Scymninae</taxon>
        <taxon>Scymnini</taxon>
        <taxon>Cryptolaemus</taxon>
    </lineage>
</organism>
<sequence>PVLQSILSFDACKTGLPTIEGLLNEPFFATVANNATNAEKTVLKVPTSTKEKLKLVRNQIEERLKDEQKMVRSQKRLVKVQEMMSSEEEKKK</sequence>